<feature type="non-terminal residue" evidence="2">
    <location>
        <position position="1"/>
    </location>
</feature>
<organism evidence="2 3">
    <name type="scientific">Aureobasidium pullulans</name>
    <name type="common">Black yeast</name>
    <name type="synonym">Pullularia pullulans</name>
    <dbReference type="NCBI Taxonomy" id="5580"/>
    <lineage>
        <taxon>Eukaryota</taxon>
        <taxon>Fungi</taxon>
        <taxon>Dikarya</taxon>
        <taxon>Ascomycota</taxon>
        <taxon>Pezizomycotina</taxon>
        <taxon>Dothideomycetes</taxon>
        <taxon>Dothideomycetidae</taxon>
        <taxon>Dothideales</taxon>
        <taxon>Saccotheciaceae</taxon>
        <taxon>Aureobasidium</taxon>
    </lineage>
</organism>
<evidence type="ECO:0000313" key="3">
    <source>
        <dbReference type="Proteomes" id="UP000310421"/>
    </source>
</evidence>
<sequence>TQTINTLLSTHQHNFFSLVRNSTQFSFDTPCTSPPTSPFTSDFSTHDQTRTHSYSRLQMRDPDTMTEEEAEQWVRDCEEDEEGEDDGWRAWRVRFEDAEKMATMLCFEGDFTVKLYSEEFIGRFTDEAGVFGLRDAYNAYIGTGTVRDEL</sequence>
<accession>A0A4S8YWA2</accession>
<evidence type="ECO:0000256" key="1">
    <source>
        <dbReference type="SAM" id="MobiDB-lite"/>
    </source>
</evidence>
<name>A0A4S8YWA2_AURPU</name>
<proteinExistence type="predicted"/>
<comment type="caution">
    <text evidence="2">The sequence shown here is derived from an EMBL/GenBank/DDBJ whole genome shotgun (WGS) entry which is preliminary data.</text>
</comment>
<gene>
    <name evidence="2" type="ORF">D6D20_08360</name>
</gene>
<dbReference type="EMBL" id="QZAN01000134">
    <property type="protein sequence ID" value="THW56916.1"/>
    <property type="molecule type" value="Genomic_DNA"/>
</dbReference>
<dbReference type="AlphaFoldDB" id="A0A4S8YWA2"/>
<dbReference type="Proteomes" id="UP000310421">
    <property type="component" value="Unassembled WGS sequence"/>
</dbReference>
<protein>
    <submittedName>
        <fullName evidence="2">Uncharacterized protein</fullName>
    </submittedName>
</protein>
<reference evidence="2 3" key="1">
    <citation type="submission" date="2018-10" db="EMBL/GenBank/DDBJ databases">
        <title>Fifty Aureobasidium pullulans genomes reveal a recombining polyextremotolerant generalist.</title>
        <authorList>
            <person name="Gostincar C."/>
            <person name="Turk M."/>
            <person name="Zajc J."/>
            <person name="Gunde-Cimerman N."/>
        </authorList>
    </citation>
    <scope>NUCLEOTIDE SEQUENCE [LARGE SCALE GENOMIC DNA]</scope>
    <source>
        <strain evidence="2 3">EXF-10751</strain>
    </source>
</reference>
<evidence type="ECO:0000313" key="2">
    <source>
        <dbReference type="EMBL" id="THW56916.1"/>
    </source>
</evidence>
<feature type="region of interest" description="Disordered" evidence="1">
    <location>
        <begin position="36"/>
        <end position="64"/>
    </location>
</feature>